<organism evidence="1 2">
    <name type="scientific">Pasteurella testudinis DSM 23072</name>
    <dbReference type="NCBI Taxonomy" id="1122938"/>
    <lineage>
        <taxon>Bacteria</taxon>
        <taxon>Pseudomonadati</taxon>
        <taxon>Pseudomonadota</taxon>
        <taxon>Gammaproteobacteria</taxon>
        <taxon>Pasteurellales</taxon>
        <taxon>Pasteurellaceae</taxon>
        <taxon>Pasteurella</taxon>
    </lineage>
</organism>
<sequence>MPSNSELEKELLLLKGEVLRNKFRLQTQKTQQDIRQPFRYLQAVSNPIIRSSLISLSTRLLLGRKWLLLPAIGVASFLLLKNQQNKRDDS</sequence>
<dbReference type="Proteomes" id="UP000192408">
    <property type="component" value="Unassembled WGS sequence"/>
</dbReference>
<accession>A0A1W1V9C6</accession>
<dbReference type="AlphaFoldDB" id="A0A1W1V9C6"/>
<evidence type="ECO:0000313" key="2">
    <source>
        <dbReference type="Proteomes" id="UP000192408"/>
    </source>
</evidence>
<name>A0A1W1V9C6_9PAST</name>
<proteinExistence type="predicted"/>
<dbReference type="RefSeq" id="WP_084258035.1">
    <property type="nucleotide sequence ID" value="NZ_FWWV01000067.1"/>
</dbReference>
<gene>
    <name evidence="1" type="ORF">SAMN05660772_01413</name>
</gene>
<keyword evidence="2" id="KW-1185">Reference proteome</keyword>
<evidence type="ECO:0008006" key="3">
    <source>
        <dbReference type="Google" id="ProtNLM"/>
    </source>
</evidence>
<dbReference type="STRING" id="1122938.SAMN05660772_01413"/>
<evidence type="ECO:0000313" key="1">
    <source>
        <dbReference type="EMBL" id="SMB89810.1"/>
    </source>
</evidence>
<reference evidence="2" key="1">
    <citation type="submission" date="2017-04" db="EMBL/GenBank/DDBJ databases">
        <authorList>
            <person name="Varghese N."/>
            <person name="Submissions S."/>
        </authorList>
    </citation>
    <scope>NUCLEOTIDE SEQUENCE [LARGE SCALE GENOMIC DNA]</scope>
    <source>
        <strain evidence="2">DSM 23072</strain>
    </source>
</reference>
<dbReference type="EMBL" id="FWWV01000067">
    <property type="protein sequence ID" value="SMB89810.1"/>
    <property type="molecule type" value="Genomic_DNA"/>
</dbReference>
<protein>
    <recommendedName>
        <fullName evidence="3">YqjK-like protein</fullName>
    </recommendedName>
</protein>